<proteinExistence type="predicted"/>
<organism evidence="2 3">
    <name type="scientific">Tissierella simiarum</name>
    <dbReference type="NCBI Taxonomy" id="2841534"/>
    <lineage>
        <taxon>Bacteria</taxon>
        <taxon>Bacillati</taxon>
        <taxon>Bacillota</taxon>
        <taxon>Tissierellia</taxon>
        <taxon>Tissierellales</taxon>
        <taxon>Tissierellaceae</taxon>
        <taxon>Tissierella</taxon>
    </lineage>
</organism>
<feature type="transmembrane region" description="Helical" evidence="1">
    <location>
        <begin position="12"/>
        <end position="31"/>
    </location>
</feature>
<name>A0ABS6E2X6_9FIRM</name>
<comment type="caution">
    <text evidence="2">The sequence shown here is derived from an EMBL/GenBank/DDBJ whole genome shotgun (WGS) entry which is preliminary data.</text>
</comment>
<dbReference type="Proteomes" id="UP000749471">
    <property type="component" value="Unassembled WGS sequence"/>
</dbReference>
<gene>
    <name evidence="2" type="ORF">KQI42_01265</name>
</gene>
<keyword evidence="1" id="KW-0472">Membrane</keyword>
<dbReference type="RefSeq" id="WP_216515960.1">
    <property type="nucleotide sequence ID" value="NZ_JAHLPM010000001.1"/>
</dbReference>
<evidence type="ECO:0000313" key="2">
    <source>
        <dbReference type="EMBL" id="MBU5436614.1"/>
    </source>
</evidence>
<keyword evidence="1" id="KW-1133">Transmembrane helix</keyword>
<sequence length="714" mass="83394">MKRIRLKVKTLILISTGILFTIFIIIPFINLEIANGLSRNNPSKAIRFYENYLAMPIRMREDEALYNASKNLTLDLQKYNIMMKARGWGSPIDKNSMMKAIEYNERIIKEFPKGEYYTKAYNKILDLYISIEEVEKLKEWIEWGKAIDNKEINYISNMYEAFYYFVDRDFEKAQDILNKYSNKEEIIDYKYYFLKGHIAFAKEEYDEANRYYEKANNEGWIHGDTLFGSPIPSGRSNWAKKEIEPYIGENKIKGRVTMNGKGMPFVEVYIQDTNAGYSSSGINFVAITDLNGEYETIGLKEGKYEMGIGINSSLLYDKVFLEKSQNNIGVYGNMEFDFEFASPFKILKPEGTELIEGSKFTVEWEEVSGVDYYMIQTISSSRGIRFSIPDENKISKIKGNKATFDLEVLRFMGGGIFYFEEDMIIAHESIIENIYSGKEIPIIVNGYDKEGNLLCSSLPVSSYYDNISSVRVPKKKLTEGEKLILSKKYDRAIEYYEKVLIDDENNIEALMYLSKLYMIGWKKDMKDLDKAIEYSFKTYELTGNDAILTKLINSMYIGDKAVYKNTVEKIFEIIPEEEMTEELLLERGEYYKAIGDLKKAREDFEIIKEDYMNTEIIYIDLYFGEFQKALDRLKDEEFRFSYVSKEQLEKGIEGLLEIDIESEEYIKFKNLLQMILKGEGTYEENRESFKDIYYSTKVPAIKILLEEIEAANHW</sequence>
<keyword evidence="3" id="KW-1185">Reference proteome</keyword>
<evidence type="ECO:0008006" key="4">
    <source>
        <dbReference type="Google" id="ProtNLM"/>
    </source>
</evidence>
<keyword evidence="1" id="KW-0812">Transmembrane</keyword>
<reference evidence="2 3" key="1">
    <citation type="submission" date="2021-06" db="EMBL/GenBank/DDBJ databases">
        <authorList>
            <person name="Sun Q."/>
            <person name="Li D."/>
        </authorList>
    </citation>
    <scope>NUCLEOTIDE SEQUENCE [LARGE SCALE GENOMIC DNA]</scope>
    <source>
        <strain evidence="2 3">MSJ-40</strain>
    </source>
</reference>
<evidence type="ECO:0000256" key="1">
    <source>
        <dbReference type="SAM" id="Phobius"/>
    </source>
</evidence>
<accession>A0ABS6E2X6</accession>
<evidence type="ECO:0000313" key="3">
    <source>
        <dbReference type="Proteomes" id="UP000749471"/>
    </source>
</evidence>
<protein>
    <recommendedName>
        <fullName evidence="4">Tetratricopeptide repeat protein</fullName>
    </recommendedName>
</protein>
<dbReference type="EMBL" id="JAHLPM010000001">
    <property type="protein sequence ID" value="MBU5436614.1"/>
    <property type="molecule type" value="Genomic_DNA"/>
</dbReference>